<feature type="region of interest" description="Disordered" evidence="2">
    <location>
        <begin position="210"/>
        <end position="244"/>
    </location>
</feature>
<dbReference type="Pfam" id="PF04504">
    <property type="entry name" value="GeBP-like_DBD"/>
    <property type="match status" value="1"/>
</dbReference>
<feature type="compositionally biased region" description="Acidic residues" evidence="2">
    <location>
        <begin position="14"/>
        <end position="38"/>
    </location>
</feature>
<dbReference type="PANTHER" id="PTHR31662">
    <property type="entry name" value="BNAANNG10740D PROTEIN-RELATED"/>
    <property type="match status" value="1"/>
</dbReference>
<dbReference type="InterPro" id="IPR007592">
    <property type="entry name" value="GEBP"/>
</dbReference>
<evidence type="ECO:0000313" key="5">
    <source>
        <dbReference type="Proteomes" id="UP001140949"/>
    </source>
</evidence>
<evidence type="ECO:0000256" key="2">
    <source>
        <dbReference type="SAM" id="MobiDB-lite"/>
    </source>
</evidence>
<evidence type="ECO:0000259" key="3">
    <source>
        <dbReference type="Pfam" id="PF04504"/>
    </source>
</evidence>
<dbReference type="InterPro" id="IPR053932">
    <property type="entry name" value="GeBP-like_DBD"/>
</dbReference>
<accession>A0AAX6IPJ1</accession>
<reference evidence="4" key="2">
    <citation type="submission" date="2023-04" db="EMBL/GenBank/DDBJ databases">
        <authorList>
            <person name="Bruccoleri R.E."/>
            <person name="Oakeley E.J."/>
            <person name="Faust A.-M."/>
            <person name="Dessus-Babus S."/>
            <person name="Altorfer M."/>
            <person name="Burckhardt D."/>
            <person name="Oertli M."/>
            <person name="Naumann U."/>
            <person name="Petersen F."/>
            <person name="Wong J."/>
        </authorList>
    </citation>
    <scope>NUCLEOTIDE SEQUENCE</scope>
    <source>
        <strain evidence="4">GSM-AAB239-AS_SAM_17_03QT</strain>
        <tissue evidence="4">Leaf</tissue>
    </source>
</reference>
<reference evidence="4" key="1">
    <citation type="journal article" date="2023" name="GigaByte">
        <title>Genome assembly of the bearded iris, Iris pallida Lam.</title>
        <authorList>
            <person name="Bruccoleri R.E."/>
            <person name="Oakeley E.J."/>
            <person name="Faust A.M.E."/>
            <person name="Altorfer M."/>
            <person name="Dessus-Babus S."/>
            <person name="Burckhardt D."/>
            <person name="Oertli M."/>
            <person name="Naumann U."/>
            <person name="Petersen F."/>
            <person name="Wong J."/>
        </authorList>
    </citation>
    <scope>NUCLEOTIDE SEQUENCE</scope>
    <source>
        <strain evidence="4">GSM-AAB239-AS_SAM_17_03QT</strain>
    </source>
</reference>
<gene>
    <name evidence="4" type="ORF">M6B38_113980</name>
</gene>
<dbReference type="Proteomes" id="UP001140949">
    <property type="component" value="Unassembled WGS sequence"/>
</dbReference>
<evidence type="ECO:0000313" key="4">
    <source>
        <dbReference type="EMBL" id="KAJ6853725.1"/>
    </source>
</evidence>
<keyword evidence="5" id="KW-1185">Reference proteome</keyword>
<feature type="compositionally biased region" description="Polar residues" evidence="2">
    <location>
        <begin position="1"/>
        <end position="10"/>
    </location>
</feature>
<dbReference type="PANTHER" id="PTHR31662:SF1">
    <property type="entry name" value="OS01G0249900 PROTEIN"/>
    <property type="match status" value="1"/>
</dbReference>
<comment type="similarity">
    <text evidence="1">Belongs to the GeBP family.</text>
</comment>
<dbReference type="GO" id="GO:0005634">
    <property type="term" value="C:nucleus"/>
    <property type="evidence" value="ECO:0007669"/>
    <property type="project" value="TreeGrafter"/>
</dbReference>
<dbReference type="AlphaFoldDB" id="A0AAX6IPJ1"/>
<protein>
    <submittedName>
        <fullName evidence="4">Transcription factor</fullName>
    </submittedName>
</protein>
<dbReference type="GO" id="GO:0006355">
    <property type="term" value="P:regulation of DNA-templated transcription"/>
    <property type="evidence" value="ECO:0007669"/>
    <property type="project" value="InterPro"/>
</dbReference>
<sequence length="410" mass="44654">MAAAPEQQNHVGGFDDDEDDLDDTEDSDMDDYEEDDDVAMPAPPTPRHASATVVADPAPSANPNPNPSPSVTTQLKAEEKTPPVTPPARVPAPASSLDDSRKLFQRLWTDDDEIKILKGFLEFTSSRGTTFASHQYDTGPFYEQIKNQLQLDFNKSQLIEKLRRLKKKYRNTAARMASHGSEFSFKNPHEQATYDIARKIWSVGSSFKRSRESDDDLNPYAGSNNNSGGGSDRQASRPRKRGRKRAIETIPMLSAPPLPVMPPVAAGLSEGVVMVQVQTAPAPALAPIVPAMPSASPAVAPPPPPAIPSIIEETVKSCLSPIFKELMNSVVSRPLGLSGSLGFGPPPVLSFWGNPVNSSTAEVDEKWKKQYILELEVYLKRVELVREQIKTKLEELKLPEPAAALPATGS</sequence>
<feature type="region of interest" description="Disordered" evidence="2">
    <location>
        <begin position="1"/>
        <end position="99"/>
    </location>
</feature>
<evidence type="ECO:0000256" key="1">
    <source>
        <dbReference type="ARBA" id="ARBA00010820"/>
    </source>
</evidence>
<comment type="caution">
    <text evidence="4">The sequence shown here is derived from an EMBL/GenBank/DDBJ whole genome shotgun (WGS) entry which is preliminary data.</text>
</comment>
<feature type="domain" description="Glabrous enhancer-binding protein-like DBD" evidence="3">
    <location>
        <begin position="104"/>
        <end position="202"/>
    </location>
</feature>
<proteinExistence type="inferred from homology"/>
<name>A0AAX6IPJ1_IRIPA</name>
<dbReference type="EMBL" id="JANAVB010000398">
    <property type="protein sequence ID" value="KAJ6853725.1"/>
    <property type="molecule type" value="Genomic_DNA"/>
</dbReference>
<organism evidence="4 5">
    <name type="scientific">Iris pallida</name>
    <name type="common">Sweet iris</name>
    <dbReference type="NCBI Taxonomy" id="29817"/>
    <lineage>
        <taxon>Eukaryota</taxon>
        <taxon>Viridiplantae</taxon>
        <taxon>Streptophyta</taxon>
        <taxon>Embryophyta</taxon>
        <taxon>Tracheophyta</taxon>
        <taxon>Spermatophyta</taxon>
        <taxon>Magnoliopsida</taxon>
        <taxon>Liliopsida</taxon>
        <taxon>Asparagales</taxon>
        <taxon>Iridaceae</taxon>
        <taxon>Iridoideae</taxon>
        <taxon>Irideae</taxon>
        <taxon>Iris</taxon>
    </lineage>
</organism>